<protein>
    <submittedName>
        <fullName evidence="1">Uncharacterized protein</fullName>
    </submittedName>
</protein>
<dbReference type="Proteomes" id="UP001174997">
    <property type="component" value="Unassembled WGS sequence"/>
</dbReference>
<dbReference type="AlphaFoldDB" id="A0AA40DDK8"/>
<keyword evidence="2" id="KW-1185">Reference proteome</keyword>
<sequence length="137" mass="15371">MVGSKQHDHVNNKQVEVRDKVDQIANIHLASKLSAKYQPNDSGHEKMASILFQAMFDAGESGFLCLPRYSERVDNDAETDDDDLDTFRLEAKVLSSHIDEKIAAYMAAREVMMRDMGGKTSKDIRCVMGHVGLFHIS</sequence>
<evidence type="ECO:0000313" key="2">
    <source>
        <dbReference type="Proteomes" id="UP001174997"/>
    </source>
</evidence>
<comment type="caution">
    <text evidence="1">The sequence shown here is derived from an EMBL/GenBank/DDBJ whole genome shotgun (WGS) entry which is preliminary data.</text>
</comment>
<reference evidence="1" key="1">
    <citation type="submission" date="2023-06" db="EMBL/GenBank/DDBJ databases">
        <title>Genome-scale phylogeny and comparative genomics of the fungal order Sordariales.</title>
        <authorList>
            <consortium name="Lawrence Berkeley National Laboratory"/>
            <person name="Hensen N."/>
            <person name="Bonometti L."/>
            <person name="Westerberg I."/>
            <person name="Brannstrom I.O."/>
            <person name="Guillou S."/>
            <person name="Cros-Aarteil S."/>
            <person name="Calhoun S."/>
            <person name="Haridas S."/>
            <person name="Kuo A."/>
            <person name="Mondo S."/>
            <person name="Pangilinan J."/>
            <person name="Riley R."/>
            <person name="Labutti K."/>
            <person name="Andreopoulos B."/>
            <person name="Lipzen A."/>
            <person name="Chen C."/>
            <person name="Yanf M."/>
            <person name="Daum C."/>
            <person name="Ng V."/>
            <person name="Clum A."/>
            <person name="Steindorff A."/>
            <person name="Ohm R."/>
            <person name="Martin F."/>
            <person name="Silar P."/>
            <person name="Natvig D."/>
            <person name="Lalanne C."/>
            <person name="Gautier V."/>
            <person name="Ament-Velasquez S.L."/>
            <person name="Kruys A."/>
            <person name="Hutchinson M.I."/>
            <person name="Powell A.J."/>
            <person name="Barry K."/>
            <person name="Miller A.N."/>
            <person name="Grigoriev I.V."/>
            <person name="Debuchy R."/>
            <person name="Gladieux P."/>
            <person name="Thoren M.H."/>
            <person name="Johannesson H."/>
        </authorList>
    </citation>
    <scope>NUCLEOTIDE SEQUENCE</scope>
    <source>
        <strain evidence="1">CBS 307.81</strain>
    </source>
</reference>
<name>A0AA40DDK8_9PEZI</name>
<evidence type="ECO:0000313" key="1">
    <source>
        <dbReference type="EMBL" id="KAK0672674.1"/>
    </source>
</evidence>
<dbReference type="EMBL" id="JAULSY010000011">
    <property type="protein sequence ID" value="KAK0672674.1"/>
    <property type="molecule type" value="Genomic_DNA"/>
</dbReference>
<gene>
    <name evidence="1" type="ORF">QBC41DRAFT_379454</name>
</gene>
<accession>A0AA40DDK8</accession>
<proteinExistence type="predicted"/>
<organism evidence="1 2">
    <name type="scientific">Cercophora samala</name>
    <dbReference type="NCBI Taxonomy" id="330535"/>
    <lineage>
        <taxon>Eukaryota</taxon>
        <taxon>Fungi</taxon>
        <taxon>Dikarya</taxon>
        <taxon>Ascomycota</taxon>
        <taxon>Pezizomycotina</taxon>
        <taxon>Sordariomycetes</taxon>
        <taxon>Sordariomycetidae</taxon>
        <taxon>Sordariales</taxon>
        <taxon>Lasiosphaeriaceae</taxon>
        <taxon>Cercophora</taxon>
    </lineage>
</organism>